<dbReference type="Proteomes" id="UP000807769">
    <property type="component" value="Unassembled WGS sequence"/>
</dbReference>
<dbReference type="OrthoDB" id="2686236at2759"/>
<organism evidence="1 2">
    <name type="scientific">Suillus subaureus</name>
    <dbReference type="NCBI Taxonomy" id="48587"/>
    <lineage>
        <taxon>Eukaryota</taxon>
        <taxon>Fungi</taxon>
        <taxon>Dikarya</taxon>
        <taxon>Basidiomycota</taxon>
        <taxon>Agaricomycotina</taxon>
        <taxon>Agaricomycetes</taxon>
        <taxon>Agaricomycetidae</taxon>
        <taxon>Boletales</taxon>
        <taxon>Suillineae</taxon>
        <taxon>Suillaceae</taxon>
        <taxon>Suillus</taxon>
    </lineage>
</organism>
<protein>
    <submittedName>
        <fullName evidence="1">Uncharacterized protein</fullName>
    </submittedName>
</protein>
<dbReference type="AlphaFoldDB" id="A0A9P7EIC3"/>
<evidence type="ECO:0000313" key="2">
    <source>
        <dbReference type="Proteomes" id="UP000807769"/>
    </source>
</evidence>
<comment type="caution">
    <text evidence="1">The sequence shown here is derived from an EMBL/GenBank/DDBJ whole genome shotgun (WGS) entry which is preliminary data.</text>
</comment>
<sequence length="125" mass="14160">MSSIKIALAEIATTLDSINHKMNIDQINAIANNNPTESLSLSSISTLFKPDCVVLEHEHALDVKYKTVILDIQMDDVEQLDMQTDAQRKEIEDLISLWIQNEMEGYQAIAVIRDKIINLMDYALL</sequence>
<name>A0A9P7EIC3_9AGAM</name>
<accession>A0A9P7EIC3</accession>
<dbReference type="EMBL" id="JABBWG010000006">
    <property type="protein sequence ID" value="KAG1822059.1"/>
    <property type="molecule type" value="Genomic_DNA"/>
</dbReference>
<reference evidence="1" key="1">
    <citation type="journal article" date="2020" name="New Phytol.">
        <title>Comparative genomics reveals dynamic genome evolution in host specialist ectomycorrhizal fungi.</title>
        <authorList>
            <person name="Lofgren L.A."/>
            <person name="Nguyen N.H."/>
            <person name="Vilgalys R."/>
            <person name="Ruytinx J."/>
            <person name="Liao H.L."/>
            <person name="Branco S."/>
            <person name="Kuo A."/>
            <person name="LaButti K."/>
            <person name="Lipzen A."/>
            <person name="Andreopoulos W."/>
            <person name="Pangilinan J."/>
            <person name="Riley R."/>
            <person name="Hundley H."/>
            <person name="Na H."/>
            <person name="Barry K."/>
            <person name="Grigoriev I.V."/>
            <person name="Stajich J.E."/>
            <person name="Kennedy P.G."/>
        </authorList>
    </citation>
    <scope>NUCLEOTIDE SEQUENCE</scope>
    <source>
        <strain evidence="1">MN1</strain>
    </source>
</reference>
<keyword evidence="2" id="KW-1185">Reference proteome</keyword>
<proteinExistence type="predicted"/>
<evidence type="ECO:0000313" key="1">
    <source>
        <dbReference type="EMBL" id="KAG1822059.1"/>
    </source>
</evidence>
<gene>
    <name evidence="1" type="ORF">BJ212DRAFT_1477888</name>
</gene>
<dbReference type="GeneID" id="64633638"/>
<dbReference type="RefSeq" id="XP_041196799.1">
    <property type="nucleotide sequence ID" value="XM_041339622.1"/>
</dbReference>